<evidence type="ECO:0000313" key="2">
    <source>
        <dbReference type="EMBL" id="WOF15362.1"/>
    </source>
</evidence>
<dbReference type="Pfam" id="PF08308">
    <property type="entry name" value="PEGA"/>
    <property type="match status" value="1"/>
</dbReference>
<gene>
    <name evidence="2" type="ORF">F1737_01025</name>
</gene>
<dbReference type="GeneID" id="85228709"/>
<reference evidence="2 3" key="1">
    <citation type="submission" date="2019-09" db="EMBL/GenBank/DDBJ databases">
        <title>The complete genome of Methanoplanus sp. FWC-SCC4.</title>
        <authorList>
            <person name="Chen S.-C."/>
            <person name="Zhou Y.-Z."/>
            <person name="Lai M.-C."/>
        </authorList>
    </citation>
    <scope>NUCLEOTIDE SEQUENCE [LARGE SCALE GENOMIC DNA]</scope>
    <source>
        <strain evidence="2 3">FWC-SCC4</strain>
    </source>
</reference>
<evidence type="ECO:0000259" key="1">
    <source>
        <dbReference type="Pfam" id="PF08308"/>
    </source>
</evidence>
<dbReference type="InterPro" id="IPR013229">
    <property type="entry name" value="PEGA"/>
</dbReference>
<accession>A0AA97FB77</accession>
<keyword evidence="3" id="KW-1185">Reference proteome</keyword>
<name>A0AA97FB77_9EURY</name>
<dbReference type="KEGG" id="mefw:F1737_01025"/>
<organism evidence="2 3">
    <name type="scientific">Methanochimaera problematica</name>
    <dbReference type="NCBI Taxonomy" id="2609417"/>
    <lineage>
        <taxon>Archaea</taxon>
        <taxon>Methanobacteriati</taxon>
        <taxon>Methanobacteriota</taxon>
        <taxon>Stenosarchaea group</taxon>
        <taxon>Methanomicrobia</taxon>
        <taxon>Methanomicrobiales</taxon>
        <taxon>Methanomicrobiaceae</taxon>
        <taxon>Methanochimaera</taxon>
    </lineage>
</organism>
<proteinExistence type="predicted"/>
<dbReference type="PROSITE" id="PS51257">
    <property type="entry name" value="PROKAR_LIPOPROTEIN"/>
    <property type="match status" value="1"/>
</dbReference>
<dbReference type="RefSeq" id="WP_317136932.1">
    <property type="nucleotide sequence ID" value="NZ_CP043875.1"/>
</dbReference>
<protein>
    <submittedName>
        <fullName evidence="2">PEGA domain-containing protein</fullName>
    </submittedName>
</protein>
<evidence type="ECO:0000313" key="3">
    <source>
        <dbReference type="Proteomes" id="UP001301797"/>
    </source>
</evidence>
<dbReference type="EMBL" id="CP043875">
    <property type="protein sequence ID" value="WOF15362.1"/>
    <property type="molecule type" value="Genomic_DNA"/>
</dbReference>
<sequence length="375" mass="42367">MRTPLLVISVLLFVFSSGCTAPGLFEGSIEADSYPAGAEVYLDGEYKGTTPCVINSVRSGVHEIELRYNDPRYPNFRDNITVESGKTLEFYKDLSENSEVRVYGGIKGSGIFAAGDEIRVTGYSLGGSTGTEILIVYNKTGEEVYKSKVILSGDESFDHTLQTDGFKAGKYTARVQHPDGSYFELGFAIEDEKAEKIRILNGIVKKYYEEHTYLESEEFMCADMVTDIWNIIETADIRAVIAAGNIDDSSVSPNKYQHAWVLAETSPGRWTGVEATGGYLVFENDNYFKGHFFENPKDFKDYIYERENFNRLSAEIDDMVEEFNSKYPDRSLSPDEYNLALEEKALIEEKQSILESMKSSFNEKYQVETRKKEIV</sequence>
<dbReference type="Proteomes" id="UP001301797">
    <property type="component" value="Chromosome"/>
</dbReference>
<feature type="domain" description="PEGA" evidence="1">
    <location>
        <begin position="28"/>
        <end position="96"/>
    </location>
</feature>
<dbReference type="AlphaFoldDB" id="A0AA97FB77"/>